<comment type="caution">
    <text evidence="2">The sequence shown here is derived from an EMBL/GenBank/DDBJ whole genome shotgun (WGS) entry which is preliminary data.</text>
</comment>
<feature type="compositionally biased region" description="Low complexity" evidence="1">
    <location>
        <begin position="185"/>
        <end position="199"/>
    </location>
</feature>
<feature type="region of interest" description="Disordered" evidence="1">
    <location>
        <begin position="171"/>
        <end position="239"/>
    </location>
</feature>
<evidence type="ECO:0000313" key="3">
    <source>
        <dbReference type="Proteomes" id="UP001530400"/>
    </source>
</evidence>
<dbReference type="InterPro" id="IPR053139">
    <property type="entry name" value="Surface_bspA-like"/>
</dbReference>
<gene>
    <name evidence="2" type="ORF">ACHAWO_011769</name>
</gene>
<dbReference type="Proteomes" id="UP001530400">
    <property type="component" value="Unassembled WGS sequence"/>
</dbReference>
<sequence>MDNLWNTNRTNLQTTNNYQSLLQQAQQFSQLAIQHMHSIRQQISSHTDNTSEMQSLHELTLAYDKLSSIKWDKARQAYESHINSNYLEDNHDKKLEEEDVDDMLRDTMEKRSLNSKTPGKKKDMVANNTNAAANNRVGGLNPHDWITNAFQDNPPFSERTGTPQIMVGLPPGFGDEESDEEVSEEQSCNNESVCSSNSSGATTKCTSTPSEISSLGTQEYGEERDEESSVASSIESEEPSISHEEFDYIYKGGYAIKAINGQEIKGVVPKTVKRVLIDSSTIEECAFQGCNELESVTVPIGVREIGENAFRKCSKLKEVKFTSRRRWRSCCSVGDEKKSEEGGGIASASRAGGTTTSQLRTIGEWAFFNCSSLESINLPYGLETIGTRAFQRCSVLNLEELPSSLVFVGENAFSGCSRETRAVLEQWEMNRV</sequence>
<proteinExistence type="predicted"/>
<dbReference type="Pfam" id="PF13306">
    <property type="entry name" value="LRR_5"/>
    <property type="match status" value="2"/>
</dbReference>
<evidence type="ECO:0000256" key="1">
    <source>
        <dbReference type="SAM" id="MobiDB-lite"/>
    </source>
</evidence>
<dbReference type="PANTHER" id="PTHR45661">
    <property type="entry name" value="SURFACE ANTIGEN"/>
    <property type="match status" value="1"/>
</dbReference>
<keyword evidence="3" id="KW-1185">Reference proteome</keyword>
<dbReference type="Gene3D" id="3.80.10.10">
    <property type="entry name" value="Ribonuclease Inhibitor"/>
    <property type="match status" value="2"/>
</dbReference>
<dbReference type="PANTHER" id="PTHR45661:SF3">
    <property type="entry name" value="IG-LIKE DOMAIN-CONTAINING PROTEIN"/>
    <property type="match status" value="1"/>
</dbReference>
<dbReference type="AlphaFoldDB" id="A0ABD3NRP4"/>
<dbReference type="EMBL" id="JALLPJ020001015">
    <property type="protein sequence ID" value="KAL3777953.1"/>
    <property type="molecule type" value="Genomic_DNA"/>
</dbReference>
<organism evidence="2 3">
    <name type="scientific">Cyclotella atomus</name>
    <dbReference type="NCBI Taxonomy" id="382360"/>
    <lineage>
        <taxon>Eukaryota</taxon>
        <taxon>Sar</taxon>
        <taxon>Stramenopiles</taxon>
        <taxon>Ochrophyta</taxon>
        <taxon>Bacillariophyta</taxon>
        <taxon>Coscinodiscophyceae</taxon>
        <taxon>Thalassiosirophycidae</taxon>
        <taxon>Stephanodiscales</taxon>
        <taxon>Stephanodiscaceae</taxon>
        <taxon>Cyclotella</taxon>
    </lineage>
</organism>
<accession>A0ABD3NRP4</accession>
<name>A0ABD3NRP4_9STRA</name>
<dbReference type="InterPro" id="IPR026906">
    <property type="entry name" value="LRR_5"/>
</dbReference>
<feature type="compositionally biased region" description="Acidic residues" evidence="1">
    <location>
        <begin position="174"/>
        <end position="184"/>
    </location>
</feature>
<dbReference type="InterPro" id="IPR032675">
    <property type="entry name" value="LRR_dom_sf"/>
</dbReference>
<feature type="compositionally biased region" description="Polar residues" evidence="1">
    <location>
        <begin position="200"/>
        <end position="217"/>
    </location>
</feature>
<evidence type="ECO:0000313" key="2">
    <source>
        <dbReference type="EMBL" id="KAL3777953.1"/>
    </source>
</evidence>
<evidence type="ECO:0008006" key="4">
    <source>
        <dbReference type="Google" id="ProtNLM"/>
    </source>
</evidence>
<dbReference type="SUPFAM" id="SSF52058">
    <property type="entry name" value="L domain-like"/>
    <property type="match status" value="1"/>
</dbReference>
<reference evidence="2 3" key="1">
    <citation type="submission" date="2024-10" db="EMBL/GenBank/DDBJ databases">
        <title>Updated reference genomes for cyclostephanoid diatoms.</title>
        <authorList>
            <person name="Roberts W.R."/>
            <person name="Alverson A.J."/>
        </authorList>
    </citation>
    <scope>NUCLEOTIDE SEQUENCE [LARGE SCALE GENOMIC DNA]</scope>
    <source>
        <strain evidence="2 3">AJA010-31</strain>
    </source>
</reference>
<protein>
    <recommendedName>
        <fullName evidence="4">Leucine-rich repeat domain-containing protein</fullName>
    </recommendedName>
</protein>